<keyword evidence="19" id="KW-0969">Cilium</keyword>
<keyword evidence="7" id="KW-1032">Host cell membrane</keyword>
<feature type="domain" description="EF-hand" evidence="31">
    <location>
        <begin position="731"/>
        <end position="766"/>
    </location>
</feature>
<evidence type="ECO:0000256" key="13">
    <source>
        <dbReference type="ARBA" id="ARBA00022741"/>
    </source>
</evidence>
<evidence type="ECO:0000256" key="9">
    <source>
        <dbReference type="ARBA" id="ARBA00022679"/>
    </source>
</evidence>
<evidence type="ECO:0000256" key="8">
    <source>
        <dbReference type="ARBA" id="ARBA00022527"/>
    </source>
</evidence>
<evidence type="ECO:0000256" key="28">
    <source>
        <dbReference type="PROSITE-ProRule" id="PRU10141"/>
    </source>
</evidence>
<dbReference type="GO" id="GO:0004674">
    <property type="term" value="F:protein serine/threonine kinase activity"/>
    <property type="evidence" value="ECO:0007669"/>
    <property type="project" value="UniProtKB-KW"/>
</dbReference>
<dbReference type="GO" id="GO:0020005">
    <property type="term" value="C:symbiont-containing vacuole membrane"/>
    <property type="evidence" value="ECO:0007669"/>
    <property type="project" value="UniProtKB-SubCell"/>
</dbReference>
<evidence type="ECO:0000256" key="3">
    <source>
        <dbReference type="ARBA" id="ARBA00004342"/>
    </source>
</evidence>
<evidence type="ECO:0000256" key="26">
    <source>
        <dbReference type="ARBA" id="ARBA00060437"/>
    </source>
</evidence>
<dbReference type="PROSITE" id="PS50011">
    <property type="entry name" value="PROTEIN_KINASE_DOM"/>
    <property type="match status" value="1"/>
</dbReference>
<feature type="compositionally biased region" description="Basic residues" evidence="29">
    <location>
        <begin position="208"/>
        <end position="225"/>
    </location>
</feature>
<dbReference type="Pfam" id="PF00069">
    <property type="entry name" value="Pkinase"/>
    <property type="match status" value="1"/>
</dbReference>
<keyword evidence="11" id="KW-0479">Metal-binding</keyword>
<dbReference type="PROSITE" id="PS00108">
    <property type="entry name" value="PROTEIN_KINASE_ST"/>
    <property type="match status" value="1"/>
</dbReference>
<keyword evidence="9" id="KW-0808">Transferase</keyword>
<dbReference type="SMART" id="SM00220">
    <property type="entry name" value="S_TKc"/>
    <property type="match status" value="1"/>
</dbReference>
<dbReference type="InterPro" id="IPR050205">
    <property type="entry name" value="CDPK_Ser/Thr_kinases"/>
</dbReference>
<comment type="catalytic activity">
    <reaction evidence="24">
        <text>L-threonyl-[protein] + ATP = O-phospho-L-threonyl-[protein] + ADP + H(+)</text>
        <dbReference type="Rhea" id="RHEA:46608"/>
        <dbReference type="Rhea" id="RHEA-COMP:11060"/>
        <dbReference type="Rhea" id="RHEA-COMP:11605"/>
        <dbReference type="ChEBI" id="CHEBI:15378"/>
        <dbReference type="ChEBI" id="CHEBI:30013"/>
        <dbReference type="ChEBI" id="CHEBI:30616"/>
        <dbReference type="ChEBI" id="CHEBI:61977"/>
        <dbReference type="ChEBI" id="CHEBI:456216"/>
        <dbReference type="EC" id="2.7.11.1"/>
    </reaction>
</comment>
<keyword evidence="14 32" id="KW-0418">Kinase</keyword>
<dbReference type="Pfam" id="PF13499">
    <property type="entry name" value="EF-hand_7"/>
    <property type="match status" value="2"/>
</dbReference>
<dbReference type="OMA" id="RDIRDYK"/>
<evidence type="ECO:0000256" key="25">
    <source>
        <dbReference type="ARBA" id="ARBA00048679"/>
    </source>
</evidence>
<evidence type="ECO:0000256" key="2">
    <source>
        <dbReference type="ARBA" id="ARBA00004230"/>
    </source>
</evidence>
<evidence type="ECO:0000256" key="10">
    <source>
        <dbReference type="ARBA" id="ARBA00022707"/>
    </source>
</evidence>
<feature type="compositionally biased region" description="Polar residues" evidence="29">
    <location>
        <begin position="184"/>
        <end position="204"/>
    </location>
</feature>
<keyword evidence="18" id="KW-0472">Membrane</keyword>
<dbReference type="InterPro" id="IPR011992">
    <property type="entry name" value="EF-hand-dom_pair"/>
</dbReference>
<proteinExistence type="inferred from homology"/>
<dbReference type="InterPro" id="IPR008271">
    <property type="entry name" value="Ser/Thr_kinase_AS"/>
</dbReference>
<evidence type="ECO:0000256" key="24">
    <source>
        <dbReference type="ARBA" id="ARBA00047899"/>
    </source>
</evidence>
<keyword evidence="20" id="KW-0564">Palmitate</keyword>
<evidence type="ECO:0000256" key="17">
    <source>
        <dbReference type="ARBA" id="ARBA00022846"/>
    </source>
</evidence>
<dbReference type="FunFam" id="1.10.510.10:FF:000398">
    <property type="entry name" value="Calcium-dependent protein kinase 1"/>
    <property type="match status" value="1"/>
</dbReference>
<keyword evidence="15" id="KW-0106">Calcium</keyword>
<evidence type="ECO:0000313" key="32">
    <source>
        <dbReference type="EMBL" id="CDW88681.1"/>
    </source>
</evidence>
<organism evidence="32 33">
    <name type="scientific">Stylonychia lemnae</name>
    <name type="common">Ciliate</name>
    <dbReference type="NCBI Taxonomy" id="5949"/>
    <lineage>
        <taxon>Eukaryota</taxon>
        <taxon>Sar</taxon>
        <taxon>Alveolata</taxon>
        <taxon>Ciliophora</taxon>
        <taxon>Intramacronucleata</taxon>
        <taxon>Spirotrichea</taxon>
        <taxon>Stichotrichia</taxon>
        <taxon>Sporadotrichida</taxon>
        <taxon>Oxytrichidae</taxon>
        <taxon>Stylonychinae</taxon>
        <taxon>Stylonychia</taxon>
    </lineage>
</organism>
<keyword evidence="8" id="KW-0723">Serine/threonine-protein kinase</keyword>
<evidence type="ECO:0000256" key="4">
    <source>
        <dbReference type="ARBA" id="ARBA00004425"/>
    </source>
</evidence>
<keyword evidence="6" id="KW-1003">Cell membrane</keyword>
<dbReference type="Gene3D" id="1.10.510.10">
    <property type="entry name" value="Transferase(Phosphotransferase) domain 1"/>
    <property type="match status" value="1"/>
</dbReference>
<feature type="compositionally biased region" description="Polar residues" evidence="29">
    <location>
        <begin position="46"/>
        <end position="65"/>
    </location>
</feature>
<dbReference type="GO" id="GO:0020002">
    <property type="term" value="C:host cell plasma membrane"/>
    <property type="evidence" value="ECO:0007669"/>
    <property type="project" value="UniProtKB-SubCell"/>
</dbReference>
<dbReference type="InterPro" id="IPR017441">
    <property type="entry name" value="Protein_kinase_ATP_BS"/>
</dbReference>
<evidence type="ECO:0000256" key="29">
    <source>
        <dbReference type="SAM" id="MobiDB-lite"/>
    </source>
</evidence>
<dbReference type="Proteomes" id="UP000039865">
    <property type="component" value="Unassembled WGS sequence"/>
</dbReference>
<keyword evidence="18" id="KW-1043">Host membrane</keyword>
<dbReference type="GO" id="GO:0005886">
    <property type="term" value="C:plasma membrane"/>
    <property type="evidence" value="ECO:0007669"/>
    <property type="project" value="UniProtKB-SubCell"/>
</dbReference>
<keyword evidence="10" id="KW-0519">Myristate</keyword>
<evidence type="ECO:0000256" key="1">
    <source>
        <dbReference type="ARBA" id="ARBA00001946"/>
    </source>
</evidence>
<dbReference type="Gene3D" id="1.10.238.10">
    <property type="entry name" value="EF-hand"/>
    <property type="match status" value="2"/>
</dbReference>
<dbReference type="PROSITE" id="PS00018">
    <property type="entry name" value="EF_HAND_1"/>
    <property type="match status" value="4"/>
</dbReference>
<evidence type="ECO:0000256" key="22">
    <source>
        <dbReference type="ARBA" id="ARBA00023288"/>
    </source>
</evidence>
<feature type="domain" description="EF-hand" evidence="31">
    <location>
        <begin position="659"/>
        <end position="694"/>
    </location>
</feature>
<dbReference type="InterPro" id="IPR000719">
    <property type="entry name" value="Prot_kinase_dom"/>
</dbReference>
<feature type="domain" description="EF-hand" evidence="31">
    <location>
        <begin position="695"/>
        <end position="730"/>
    </location>
</feature>
<gene>
    <name evidence="32" type="primary">Contig14817.g15783</name>
    <name evidence="32" type="ORF">STYLEM_17805</name>
</gene>
<comment type="subcellular location">
    <subcellularLocation>
        <location evidence="3">Cell membrane</location>
        <topology evidence="3">Lipid-anchor</topology>
        <orientation evidence="3">Cytoplasmic side</orientation>
    </subcellularLocation>
    <subcellularLocation>
        <location evidence="2">Cell projection</location>
        <location evidence="2">Cilium</location>
        <location evidence="2">Flagellum</location>
    </subcellularLocation>
    <subcellularLocation>
        <location evidence="4">Host cell membrane</location>
        <topology evidence="4">Lipid-anchor</topology>
    </subcellularLocation>
    <subcellularLocation>
        <location evidence="26">Parasitophorous vacuole membrane</location>
        <topology evidence="26">Lipid-anchor</topology>
    </subcellularLocation>
</comment>
<feature type="compositionally biased region" description="Low complexity" evidence="29">
    <location>
        <begin position="34"/>
        <end position="45"/>
    </location>
</feature>
<evidence type="ECO:0000256" key="12">
    <source>
        <dbReference type="ARBA" id="ARBA00022737"/>
    </source>
</evidence>
<evidence type="ECO:0000256" key="19">
    <source>
        <dbReference type="ARBA" id="ARBA00023069"/>
    </source>
</evidence>
<feature type="binding site" evidence="28">
    <location>
        <position position="358"/>
    </location>
    <ligand>
        <name>ATP</name>
        <dbReference type="ChEBI" id="CHEBI:30616"/>
    </ligand>
</feature>
<dbReference type="SUPFAM" id="SSF56112">
    <property type="entry name" value="Protein kinase-like (PK-like)"/>
    <property type="match status" value="1"/>
</dbReference>
<evidence type="ECO:0000256" key="5">
    <source>
        <dbReference type="ARBA" id="ARBA00012513"/>
    </source>
</evidence>
<feature type="domain" description="Protein kinase" evidence="30">
    <location>
        <begin position="325"/>
        <end position="579"/>
    </location>
</feature>
<evidence type="ECO:0000256" key="16">
    <source>
        <dbReference type="ARBA" id="ARBA00022840"/>
    </source>
</evidence>
<evidence type="ECO:0000313" key="33">
    <source>
        <dbReference type="Proteomes" id="UP000039865"/>
    </source>
</evidence>
<dbReference type="EC" id="2.7.11.1" evidence="5"/>
<dbReference type="GO" id="GO:0031514">
    <property type="term" value="C:motile cilium"/>
    <property type="evidence" value="ECO:0007669"/>
    <property type="project" value="UniProtKB-SubCell"/>
</dbReference>
<evidence type="ECO:0000256" key="14">
    <source>
        <dbReference type="ARBA" id="ARBA00022777"/>
    </source>
</evidence>
<keyword evidence="33" id="KW-1185">Reference proteome</keyword>
<dbReference type="CDD" id="cd05117">
    <property type="entry name" value="STKc_CAMK"/>
    <property type="match status" value="1"/>
</dbReference>
<keyword evidence="17" id="KW-0282">Flagellum</keyword>
<evidence type="ECO:0000259" key="30">
    <source>
        <dbReference type="PROSITE" id="PS50011"/>
    </source>
</evidence>
<evidence type="ECO:0000256" key="21">
    <source>
        <dbReference type="ARBA" id="ARBA00023273"/>
    </source>
</evidence>
<evidence type="ECO:0000256" key="7">
    <source>
        <dbReference type="ARBA" id="ARBA00022511"/>
    </source>
</evidence>
<dbReference type="SMART" id="SM00054">
    <property type="entry name" value="EFh"/>
    <property type="match status" value="4"/>
</dbReference>
<dbReference type="GO" id="GO:0005509">
    <property type="term" value="F:calcium ion binding"/>
    <property type="evidence" value="ECO:0007669"/>
    <property type="project" value="InterPro"/>
</dbReference>
<dbReference type="CDD" id="cd00051">
    <property type="entry name" value="EFh"/>
    <property type="match status" value="2"/>
</dbReference>
<protein>
    <recommendedName>
        <fullName evidence="27">Calcium-dependent protein kinase 1</fullName>
        <ecNumber evidence="5">2.7.11.1</ecNumber>
    </recommendedName>
</protein>
<evidence type="ECO:0000256" key="6">
    <source>
        <dbReference type="ARBA" id="ARBA00022475"/>
    </source>
</evidence>
<evidence type="ECO:0000256" key="27">
    <source>
        <dbReference type="ARBA" id="ARBA00068067"/>
    </source>
</evidence>
<dbReference type="InterPro" id="IPR018247">
    <property type="entry name" value="EF_Hand_1_Ca_BS"/>
</dbReference>
<dbReference type="InterPro" id="IPR011009">
    <property type="entry name" value="Kinase-like_dom_sf"/>
</dbReference>
<feature type="region of interest" description="Disordered" evidence="29">
    <location>
        <begin position="184"/>
        <end position="258"/>
    </location>
</feature>
<dbReference type="InParanoid" id="A0A078B335"/>
<feature type="region of interest" description="Disordered" evidence="29">
    <location>
        <begin position="1"/>
        <end position="71"/>
    </location>
</feature>
<dbReference type="GO" id="GO:0005524">
    <property type="term" value="F:ATP binding"/>
    <property type="evidence" value="ECO:0007669"/>
    <property type="project" value="UniProtKB-UniRule"/>
</dbReference>
<keyword evidence="12" id="KW-0677">Repeat</keyword>
<evidence type="ECO:0000256" key="11">
    <source>
        <dbReference type="ARBA" id="ARBA00022723"/>
    </source>
</evidence>
<comment type="similarity">
    <text evidence="23">Belongs to the protein kinase superfamily. Ser/Thr protein kinase family. CDPK subfamily.</text>
</comment>
<accession>A0A078B335</accession>
<keyword evidence="13 28" id="KW-0547">Nucleotide-binding</keyword>
<dbReference type="PROSITE" id="PS00107">
    <property type="entry name" value="PROTEIN_KINASE_ATP"/>
    <property type="match status" value="1"/>
</dbReference>
<sequence>MGCKQCSHLLNPDADDQSSHKKDDLTEILEESSSRGQSSVRTSESAVSKTSSRNRSQIHQKQSFRPQPESRKQLKVLGSLQPPMNEVNQLHSEANERVQTILSMSRRSNQDQVIVNQDQPPLMGEEQESLRKLISNRQKDSSNIQNSIPSNMQNQINPMINEHNRPTVNASSIVVIQDQKQTAINGTQQQAHSPQIFSATQKQGSARKLSKSKTKRKKGTKKRGKSMIDRGGGDHSATFKHKDGLNAQDDAEDGEEDMSHKNMSVILEGDQRMLSQMQFEKTKQYDAENLSQQMSRKSNRQAKNSDVVLELNMISSKKGKITKDYQILNLLGKGGFGEVKKVMHKLTGQMRAMKIIKKDAAEEYLQNLNNEIKILKVLDHPNIVKLYEIYQDQKNIYLITEYLEGGELFDLILKTKHFNENIAAKIMKQLLSAVAYCHNKNIVHRDLKPENLLLCKPDSFDVKVIDFGLSRTFTPEKNMYSKMGTPFYIAPEVLKKKYNEKCDVWSCGVILYILLCGNPPFNGKNDQAIFDSISLGFVSFQGVEWKNVSNQAKIFIKKLLQVHPDQRLSAQQALSDPWIKIYTSSDTIAPPMAMNILNNLRSFNVLLFAQPILILVRTKVPDKTRLTEIFKSFDKNNDGVLSKEELINGYNLLYGSLDRAILEVESILAQVDINKNGTIDYSEFLSATMQSTELLTNDKLQAAFNLFDIDQNGRITIEEIKSMLGGDLLEVSNDFWESLLGEGDYNGDGEISFEEFKTMMKRLFLK</sequence>
<dbReference type="FunFam" id="3.30.200.20:FF:000315">
    <property type="entry name" value="Calcium-dependent protein kinase 3"/>
    <property type="match status" value="1"/>
</dbReference>
<dbReference type="AlphaFoldDB" id="A0A078B335"/>
<keyword evidence="21" id="KW-0966">Cell projection</keyword>
<evidence type="ECO:0000259" key="31">
    <source>
        <dbReference type="PROSITE" id="PS50222"/>
    </source>
</evidence>
<comment type="cofactor">
    <cofactor evidence="1">
        <name>Mg(2+)</name>
        <dbReference type="ChEBI" id="CHEBI:18420"/>
    </cofactor>
</comment>
<reference evidence="32 33" key="1">
    <citation type="submission" date="2014-06" db="EMBL/GenBank/DDBJ databases">
        <authorList>
            <person name="Swart Estienne"/>
        </authorList>
    </citation>
    <scope>NUCLEOTIDE SEQUENCE [LARGE SCALE GENOMIC DNA]</scope>
    <source>
        <strain evidence="32 33">130c</strain>
    </source>
</reference>
<keyword evidence="16 28" id="KW-0067">ATP-binding</keyword>
<dbReference type="InterPro" id="IPR002048">
    <property type="entry name" value="EF_hand_dom"/>
</dbReference>
<feature type="domain" description="EF-hand" evidence="31">
    <location>
        <begin position="621"/>
        <end position="656"/>
    </location>
</feature>
<evidence type="ECO:0000256" key="23">
    <source>
        <dbReference type="ARBA" id="ARBA00024334"/>
    </source>
</evidence>
<keyword evidence="22" id="KW-0449">Lipoprotein</keyword>
<comment type="catalytic activity">
    <reaction evidence="25">
        <text>L-seryl-[protein] + ATP = O-phospho-L-seryl-[protein] + ADP + H(+)</text>
        <dbReference type="Rhea" id="RHEA:17989"/>
        <dbReference type="Rhea" id="RHEA-COMP:9863"/>
        <dbReference type="Rhea" id="RHEA-COMP:11604"/>
        <dbReference type="ChEBI" id="CHEBI:15378"/>
        <dbReference type="ChEBI" id="CHEBI:29999"/>
        <dbReference type="ChEBI" id="CHEBI:30616"/>
        <dbReference type="ChEBI" id="CHEBI:83421"/>
        <dbReference type="ChEBI" id="CHEBI:456216"/>
        <dbReference type="EC" id="2.7.11.1"/>
    </reaction>
</comment>
<name>A0A078B335_STYLE</name>
<dbReference type="OrthoDB" id="40902at2759"/>
<evidence type="ECO:0000256" key="15">
    <source>
        <dbReference type="ARBA" id="ARBA00022837"/>
    </source>
</evidence>
<dbReference type="SUPFAM" id="SSF47473">
    <property type="entry name" value="EF-hand"/>
    <property type="match status" value="1"/>
</dbReference>
<dbReference type="FunFam" id="1.10.238.10:FF:000001">
    <property type="entry name" value="Calmodulin 1"/>
    <property type="match status" value="1"/>
</dbReference>
<dbReference type="PROSITE" id="PS50222">
    <property type="entry name" value="EF_HAND_2"/>
    <property type="match status" value="4"/>
</dbReference>
<dbReference type="EMBL" id="CCKQ01016799">
    <property type="protein sequence ID" value="CDW88681.1"/>
    <property type="molecule type" value="Genomic_DNA"/>
</dbReference>
<evidence type="ECO:0000256" key="20">
    <source>
        <dbReference type="ARBA" id="ARBA00023139"/>
    </source>
</evidence>
<dbReference type="PANTHER" id="PTHR24349">
    <property type="entry name" value="SERINE/THREONINE-PROTEIN KINASE"/>
    <property type="match status" value="1"/>
</dbReference>
<evidence type="ECO:0000256" key="18">
    <source>
        <dbReference type="ARBA" id="ARBA00022870"/>
    </source>
</evidence>